<dbReference type="SUPFAM" id="SSF56801">
    <property type="entry name" value="Acetyl-CoA synthetase-like"/>
    <property type="match status" value="1"/>
</dbReference>
<dbReference type="EMBL" id="CP014230">
    <property type="protein sequence ID" value="AMD92895.1"/>
    <property type="molecule type" value="Genomic_DNA"/>
</dbReference>
<dbReference type="InterPro" id="IPR000873">
    <property type="entry name" value="AMP-dep_synth/lig_dom"/>
</dbReference>
<dbReference type="KEGG" id="doa:AXF15_07125"/>
<dbReference type="PANTHER" id="PTHR43767">
    <property type="entry name" value="LONG-CHAIN-FATTY-ACID--COA LIGASE"/>
    <property type="match status" value="1"/>
</dbReference>
<reference evidence="4" key="1">
    <citation type="submission" date="2016-02" db="EMBL/GenBank/DDBJ databases">
        <authorList>
            <person name="Holder M.E."/>
            <person name="Ajami N.J."/>
            <person name="Petrosino J.F."/>
        </authorList>
    </citation>
    <scope>NUCLEOTIDE SEQUENCE [LARGE SCALE GENOMIC DNA]</scope>
    <source>
        <strain evidence="4">DSM 12838</strain>
    </source>
</reference>
<dbReference type="Pfam" id="PF00501">
    <property type="entry name" value="AMP-binding"/>
    <property type="match status" value="1"/>
</dbReference>
<evidence type="ECO:0000259" key="2">
    <source>
        <dbReference type="Pfam" id="PF13193"/>
    </source>
</evidence>
<dbReference type="InterPro" id="IPR045851">
    <property type="entry name" value="AMP-bd_C_sf"/>
</dbReference>
<dbReference type="PANTHER" id="PTHR43767:SF1">
    <property type="entry name" value="NONRIBOSOMAL PEPTIDE SYNTHASE PES1 (EUROFUNG)-RELATED"/>
    <property type="match status" value="1"/>
</dbReference>
<dbReference type="InterPro" id="IPR050237">
    <property type="entry name" value="ATP-dep_AMP-bd_enzyme"/>
</dbReference>
<proteinExistence type="predicted"/>
<feature type="domain" description="AMP-dependent synthetase/ligase" evidence="1">
    <location>
        <begin position="96"/>
        <end position="242"/>
    </location>
</feature>
<evidence type="ECO:0008006" key="5">
    <source>
        <dbReference type="Google" id="ProtNLM"/>
    </source>
</evidence>
<organism evidence="3 4">
    <name type="scientific">Desulfomicrobium orale DSM 12838</name>
    <dbReference type="NCBI Taxonomy" id="888061"/>
    <lineage>
        <taxon>Bacteria</taxon>
        <taxon>Pseudomonadati</taxon>
        <taxon>Thermodesulfobacteriota</taxon>
        <taxon>Desulfovibrionia</taxon>
        <taxon>Desulfovibrionales</taxon>
        <taxon>Desulfomicrobiaceae</taxon>
        <taxon>Desulfomicrobium</taxon>
    </lineage>
</organism>
<evidence type="ECO:0000259" key="1">
    <source>
        <dbReference type="Pfam" id="PF00501"/>
    </source>
</evidence>
<evidence type="ECO:0000313" key="4">
    <source>
        <dbReference type="Proteomes" id="UP000063964"/>
    </source>
</evidence>
<dbReference type="Gene3D" id="3.30.300.30">
    <property type="match status" value="1"/>
</dbReference>
<dbReference type="InterPro" id="IPR025110">
    <property type="entry name" value="AMP-bd_C"/>
</dbReference>
<dbReference type="AlphaFoldDB" id="A0A0X8JQ60"/>
<dbReference type="Proteomes" id="UP000063964">
    <property type="component" value="Chromosome"/>
</dbReference>
<keyword evidence="4" id="KW-1185">Reference proteome</keyword>
<dbReference type="OrthoDB" id="9787658at2"/>
<gene>
    <name evidence="3" type="ORF">AXF15_07125</name>
</gene>
<dbReference type="GO" id="GO:0016878">
    <property type="term" value="F:acid-thiol ligase activity"/>
    <property type="evidence" value="ECO:0007669"/>
    <property type="project" value="UniProtKB-ARBA"/>
</dbReference>
<dbReference type="STRING" id="888061.AXF15_07125"/>
<dbReference type="Gene3D" id="3.40.50.12780">
    <property type="entry name" value="N-terminal domain of ligase-like"/>
    <property type="match status" value="1"/>
</dbReference>
<dbReference type="InterPro" id="IPR042099">
    <property type="entry name" value="ANL_N_sf"/>
</dbReference>
<protein>
    <recommendedName>
        <fullName evidence="5">4-coumarate--CoA ligase</fullName>
    </recommendedName>
</protein>
<name>A0A0X8JQ60_9BACT</name>
<dbReference type="Pfam" id="PF13193">
    <property type="entry name" value="AMP-binding_C"/>
    <property type="match status" value="1"/>
</dbReference>
<dbReference type="RefSeq" id="WP_066605278.1">
    <property type="nucleotide sequence ID" value="NZ_CP014230.1"/>
</dbReference>
<evidence type="ECO:0000313" key="3">
    <source>
        <dbReference type="EMBL" id="AMD92895.1"/>
    </source>
</evidence>
<sequence>MNGPDLAGADIHSLLRSFLRARLLARGQAQYLLDSEGEAFRDWTSCEEAFPAARDLTDMLALEPELADAARLLPVGDWVEKVLAAWKQGPGTVVFRTSGSTGAAVSCPQAGELIVQDARGLAEVFHGRSRVVTLVPVHHVYGFFFSILLPKGLGVPMLEMPPVPSGTLLACLRRGDLLVAFPLFWKALAGCGMRLPEGVHGVTSTGPCPPEVIHTLLERGLERMSEVYGSSETGGLGIRHAPEDPYTLFSFWTPHPEDCPQPESLMRTLDSGEVLGPVALPDLVRWENRRQFRPLRRTDKAVQVGGINVYPERVAAVMVSHPLVRECAVRLMRPEEGQRLKAFVVPGEGVREDDLRRELKGWMAARLEAAEIPKSLTFGPELPVNPMGKAADWNAGRTPEED</sequence>
<accession>A0A0X8JQ60</accession>
<feature type="domain" description="AMP-binding enzyme C-terminal" evidence="2">
    <location>
        <begin position="315"/>
        <end position="389"/>
    </location>
</feature>